<evidence type="ECO:0000313" key="12">
    <source>
        <dbReference type="Proteomes" id="UP000799428"/>
    </source>
</evidence>
<dbReference type="Gene3D" id="3.20.20.80">
    <property type="entry name" value="Glycosidases"/>
    <property type="match status" value="1"/>
</dbReference>
<evidence type="ECO:0000256" key="5">
    <source>
        <dbReference type="ARBA" id="ARBA00022801"/>
    </source>
</evidence>
<evidence type="ECO:0000256" key="7">
    <source>
        <dbReference type="ARBA" id="ARBA00023295"/>
    </source>
</evidence>
<dbReference type="Gene3D" id="3.40.50.880">
    <property type="match status" value="1"/>
</dbReference>
<keyword evidence="4" id="KW-0479">Metal-binding</keyword>
<feature type="signal peptide" evidence="8">
    <location>
        <begin position="1"/>
        <end position="16"/>
    </location>
</feature>
<dbReference type="PANTHER" id="PTHR36447">
    <property type="entry name" value="BETA-GALACTOSIDASE GANA"/>
    <property type="match status" value="1"/>
</dbReference>
<dbReference type="InterPro" id="IPR013780">
    <property type="entry name" value="Glyco_hydro_b"/>
</dbReference>
<dbReference type="GO" id="GO:0004565">
    <property type="term" value="F:beta-galactosidase activity"/>
    <property type="evidence" value="ECO:0007669"/>
    <property type="project" value="UniProtKB-EC"/>
</dbReference>
<sequence>MLRLLTAGALASVASAAATRQSTSLVPSSSRWPSGLHLAVDYYPSQWPESMWEPDVARMAAANISYVRVNEFDWHVLEPTEGQYNFTLLDATLELFDRYGLKAILGTPTAGPPNWLTEKYDVDFVDRTNQTLQFGSRRHYSFSSFDYRLLSQNITQKLAERYGSNEVVVAWQLDNEFGCHDTVRSYDHNAIKRFQTWLEDKYTTIENMNNLQGRVFWSQEYVSFETVQPPFLEVYTTNYAHLLDWYTFSSDMLIDFAKEQASIIRQYAPNHAITTNMMMDFLDFDHHKFAREVGIDFATFDQYALAGPSVFTWLSDQQLTNSLRTGLPDYQAFHHALYRGVAGAAYGDISGPFGVMEMEPGVLNWNQYRVSPLEGMVRLWTHETFAASGDLVNYFRWRQVPYAQEQTLSGLFLSDNSEDQGFVEQQQVANEDMPLLRAAGADADTESQADVALVFDYTSHWVWGIEPYSGGWDVKKAQYTNPTVVYFDLAYIFYTSLRRLGLSIDIISPDQPLDGYKMVVVPSLPIIPDAFNTALSNYTGPVVFGPHTGSKTPELAYAPGLNPSAGTLRDRLPMRVTRVETPPDYAGSGVSYAGTTYNITGWEETIICQRDNATSNATITSTSRHRLGKAAACSSEGMHYLAFLPPVDLLVAYIGDVAAAANITALTGKKAGEGDDLGDAVRLLRRGNLLWVFNYGTEAASPPALDGDAELIIGEKGDIPAAGLAVWKLSS</sequence>
<reference evidence="11" key="1">
    <citation type="journal article" date="2020" name="Stud. Mycol.">
        <title>101 Dothideomycetes genomes: a test case for predicting lifestyles and emergence of pathogens.</title>
        <authorList>
            <person name="Haridas S."/>
            <person name="Albert R."/>
            <person name="Binder M."/>
            <person name="Bloem J."/>
            <person name="Labutti K."/>
            <person name="Salamov A."/>
            <person name="Andreopoulos B."/>
            <person name="Baker S."/>
            <person name="Barry K."/>
            <person name="Bills G."/>
            <person name="Bluhm B."/>
            <person name="Cannon C."/>
            <person name="Castanera R."/>
            <person name="Culley D."/>
            <person name="Daum C."/>
            <person name="Ezra D."/>
            <person name="Gonzalez J."/>
            <person name="Henrissat B."/>
            <person name="Kuo A."/>
            <person name="Liang C."/>
            <person name="Lipzen A."/>
            <person name="Lutzoni F."/>
            <person name="Magnuson J."/>
            <person name="Mondo S."/>
            <person name="Nolan M."/>
            <person name="Ohm R."/>
            <person name="Pangilinan J."/>
            <person name="Park H.-J."/>
            <person name="Ramirez L."/>
            <person name="Alfaro M."/>
            <person name="Sun H."/>
            <person name="Tritt A."/>
            <person name="Yoshinaga Y."/>
            <person name="Zwiers L.-H."/>
            <person name="Turgeon B."/>
            <person name="Goodwin S."/>
            <person name="Spatafora J."/>
            <person name="Crous P."/>
            <person name="Grigoriev I."/>
        </authorList>
    </citation>
    <scope>NUCLEOTIDE SEQUENCE</scope>
    <source>
        <strain evidence="11">CBS 279.74</strain>
    </source>
</reference>
<protein>
    <recommendedName>
        <fullName evidence="3">beta-galactosidase</fullName>
        <ecNumber evidence="3">3.2.1.23</ecNumber>
    </recommendedName>
</protein>
<evidence type="ECO:0000256" key="4">
    <source>
        <dbReference type="ARBA" id="ARBA00022723"/>
    </source>
</evidence>
<dbReference type="InterPro" id="IPR003476">
    <property type="entry name" value="Glyco_hydro_42"/>
</dbReference>
<feature type="domain" description="Beta-galactosidase trimerisation" evidence="10">
    <location>
        <begin position="449"/>
        <end position="634"/>
    </location>
</feature>
<dbReference type="EC" id="3.2.1.23" evidence="3"/>
<evidence type="ECO:0000313" key="11">
    <source>
        <dbReference type="EMBL" id="KAF2704386.1"/>
    </source>
</evidence>
<dbReference type="Pfam" id="PF02449">
    <property type="entry name" value="Glyco_hydro_42"/>
    <property type="match status" value="1"/>
</dbReference>
<evidence type="ECO:0000259" key="9">
    <source>
        <dbReference type="Pfam" id="PF02449"/>
    </source>
</evidence>
<dbReference type="SUPFAM" id="SSF51445">
    <property type="entry name" value="(Trans)glycosidases"/>
    <property type="match status" value="1"/>
</dbReference>
<dbReference type="GO" id="GO:0046872">
    <property type="term" value="F:metal ion binding"/>
    <property type="evidence" value="ECO:0007669"/>
    <property type="project" value="UniProtKB-KW"/>
</dbReference>
<dbReference type="GO" id="GO:0005975">
    <property type="term" value="P:carbohydrate metabolic process"/>
    <property type="evidence" value="ECO:0007669"/>
    <property type="project" value="InterPro"/>
</dbReference>
<dbReference type="Pfam" id="PF08532">
    <property type="entry name" value="Glyco_hydro_42M"/>
    <property type="match status" value="1"/>
</dbReference>
<dbReference type="CDD" id="cd03143">
    <property type="entry name" value="A4_beta-galactosidase_middle_domain"/>
    <property type="match status" value="1"/>
</dbReference>
<dbReference type="PANTHER" id="PTHR36447:SF2">
    <property type="entry name" value="BETA-GALACTOSIDASE YESZ"/>
    <property type="match status" value="1"/>
</dbReference>
<dbReference type="SUPFAM" id="SSF52317">
    <property type="entry name" value="Class I glutamine amidotransferase-like"/>
    <property type="match status" value="1"/>
</dbReference>
<evidence type="ECO:0000256" key="1">
    <source>
        <dbReference type="ARBA" id="ARBA00001412"/>
    </source>
</evidence>
<name>A0A6G1JUU7_9PLEO</name>
<feature type="domain" description="Glycoside hydrolase family 42 N-terminal" evidence="9">
    <location>
        <begin position="41"/>
        <end position="431"/>
    </location>
</feature>
<evidence type="ECO:0000256" key="8">
    <source>
        <dbReference type="SAM" id="SignalP"/>
    </source>
</evidence>
<dbReference type="EMBL" id="MU005782">
    <property type="protein sequence ID" value="KAF2704386.1"/>
    <property type="molecule type" value="Genomic_DNA"/>
</dbReference>
<dbReference type="OrthoDB" id="1657402at2759"/>
<dbReference type="InterPro" id="IPR029062">
    <property type="entry name" value="Class_I_gatase-like"/>
</dbReference>
<proteinExistence type="inferred from homology"/>
<keyword evidence="6" id="KW-0862">Zinc</keyword>
<dbReference type="InterPro" id="IPR013529">
    <property type="entry name" value="Glyco_hydro_42_N"/>
</dbReference>
<feature type="chain" id="PRO_5026214073" description="beta-galactosidase" evidence="8">
    <location>
        <begin position="17"/>
        <end position="731"/>
    </location>
</feature>
<evidence type="ECO:0000256" key="3">
    <source>
        <dbReference type="ARBA" id="ARBA00012756"/>
    </source>
</evidence>
<evidence type="ECO:0000256" key="6">
    <source>
        <dbReference type="ARBA" id="ARBA00022833"/>
    </source>
</evidence>
<evidence type="ECO:0000259" key="10">
    <source>
        <dbReference type="Pfam" id="PF08532"/>
    </source>
</evidence>
<comment type="catalytic activity">
    <reaction evidence="1">
        <text>Hydrolysis of terminal non-reducing beta-D-galactose residues in beta-D-galactosides.</text>
        <dbReference type="EC" id="3.2.1.23"/>
    </reaction>
</comment>
<dbReference type="Gene3D" id="2.60.40.1180">
    <property type="entry name" value="Golgi alpha-mannosidase II"/>
    <property type="match status" value="1"/>
</dbReference>
<keyword evidence="5 11" id="KW-0378">Hydrolase</keyword>
<gene>
    <name evidence="11" type="ORF">K504DRAFT_461150</name>
</gene>
<accession>A0A6G1JUU7</accession>
<evidence type="ECO:0000256" key="2">
    <source>
        <dbReference type="ARBA" id="ARBA00005940"/>
    </source>
</evidence>
<dbReference type="GO" id="GO:0009341">
    <property type="term" value="C:beta-galactosidase complex"/>
    <property type="evidence" value="ECO:0007669"/>
    <property type="project" value="InterPro"/>
</dbReference>
<dbReference type="InterPro" id="IPR013738">
    <property type="entry name" value="Beta_galactosidase_Trimer"/>
</dbReference>
<dbReference type="AlphaFoldDB" id="A0A6G1JUU7"/>
<dbReference type="InterPro" id="IPR017853">
    <property type="entry name" value="GH"/>
</dbReference>
<dbReference type="Proteomes" id="UP000799428">
    <property type="component" value="Unassembled WGS sequence"/>
</dbReference>
<keyword evidence="8" id="KW-0732">Signal</keyword>
<keyword evidence="7" id="KW-0326">Glycosidase</keyword>
<dbReference type="PIRSF" id="PIRSF001084">
    <property type="entry name" value="B-galactosidase"/>
    <property type="match status" value="1"/>
</dbReference>
<organism evidence="11 12">
    <name type="scientific">Pleomassaria siparia CBS 279.74</name>
    <dbReference type="NCBI Taxonomy" id="1314801"/>
    <lineage>
        <taxon>Eukaryota</taxon>
        <taxon>Fungi</taxon>
        <taxon>Dikarya</taxon>
        <taxon>Ascomycota</taxon>
        <taxon>Pezizomycotina</taxon>
        <taxon>Dothideomycetes</taxon>
        <taxon>Pleosporomycetidae</taxon>
        <taxon>Pleosporales</taxon>
        <taxon>Pleomassariaceae</taxon>
        <taxon>Pleomassaria</taxon>
    </lineage>
</organism>
<keyword evidence="12" id="KW-1185">Reference proteome</keyword>
<comment type="similarity">
    <text evidence="2">Belongs to the glycosyl hydrolase 42 family.</text>
</comment>